<dbReference type="GO" id="GO:0010833">
    <property type="term" value="P:telomere maintenance via telomere lengthening"/>
    <property type="evidence" value="ECO:0007669"/>
    <property type="project" value="TreeGrafter"/>
</dbReference>
<dbReference type="PANTHER" id="PTHR47807">
    <property type="entry name" value="PROTEIN TBF1"/>
    <property type="match status" value="1"/>
</dbReference>
<dbReference type="GO" id="GO:0003691">
    <property type="term" value="F:double-stranded telomeric DNA binding"/>
    <property type="evidence" value="ECO:0007669"/>
    <property type="project" value="TreeGrafter"/>
</dbReference>
<dbReference type="InterPro" id="IPR052833">
    <property type="entry name" value="Telomeric_DNA-bd_trans-reg"/>
</dbReference>
<feature type="compositionally biased region" description="Polar residues" evidence="1">
    <location>
        <begin position="119"/>
        <end position="131"/>
    </location>
</feature>
<dbReference type="Gene3D" id="1.10.10.60">
    <property type="entry name" value="Homeodomain-like"/>
    <property type="match status" value="1"/>
</dbReference>
<dbReference type="AlphaFoldDB" id="A0A9N9H5F7"/>
<keyword evidence="5" id="KW-1185">Reference proteome</keyword>
<evidence type="ECO:0000259" key="3">
    <source>
        <dbReference type="PROSITE" id="PS51294"/>
    </source>
</evidence>
<dbReference type="SMART" id="SM00717">
    <property type="entry name" value="SANT"/>
    <property type="match status" value="1"/>
</dbReference>
<dbReference type="PANTHER" id="PTHR47807:SF1">
    <property type="entry name" value="PROTEIN TBF1"/>
    <property type="match status" value="1"/>
</dbReference>
<feature type="region of interest" description="Disordered" evidence="1">
    <location>
        <begin position="102"/>
        <end position="167"/>
    </location>
</feature>
<dbReference type="InterPro" id="IPR001005">
    <property type="entry name" value="SANT/Myb"/>
</dbReference>
<reference evidence="4" key="1">
    <citation type="submission" date="2021-06" db="EMBL/GenBank/DDBJ databases">
        <authorList>
            <person name="Kallberg Y."/>
            <person name="Tangrot J."/>
            <person name="Rosling A."/>
        </authorList>
    </citation>
    <scope>NUCLEOTIDE SEQUENCE</scope>
    <source>
        <strain evidence="4">CL551</strain>
    </source>
</reference>
<gene>
    <name evidence="4" type="ORF">AMORRO_LOCUS10362</name>
</gene>
<dbReference type="Pfam" id="PF00249">
    <property type="entry name" value="Myb_DNA-binding"/>
    <property type="match status" value="1"/>
</dbReference>
<feature type="compositionally biased region" description="Polar residues" evidence="1">
    <location>
        <begin position="319"/>
        <end position="338"/>
    </location>
</feature>
<evidence type="ECO:0000256" key="1">
    <source>
        <dbReference type="SAM" id="MobiDB-lite"/>
    </source>
</evidence>
<comment type="caution">
    <text evidence="4">The sequence shown here is derived from an EMBL/GenBank/DDBJ whole genome shotgun (WGS) entry which is preliminary data.</text>
</comment>
<dbReference type="Proteomes" id="UP000789342">
    <property type="component" value="Unassembled WGS sequence"/>
</dbReference>
<dbReference type="PROSITE" id="PS51294">
    <property type="entry name" value="HTH_MYB"/>
    <property type="match status" value="1"/>
</dbReference>
<dbReference type="CDD" id="cd11660">
    <property type="entry name" value="SANT_TRF"/>
    <property type="match status" value="1"/>
</dbReference>
<proteinExistence type="predicted"/>
<dbReference type="SUPFAM" id="SSF46689">
    <property type="entry name" value="Homeodomain-like"/>
    <property type="match status" value="1"/>
</dbReference>
<feature type="domain" description="HTH myb-type" evidence="3">
    <location>
        <begin position="860"/>
        <end position="913"/>
    </location>
</feature>
<evidence type="ECO:0000259" key="2">
    <source>
        <dbReference type="PROSITE" id="PS50090"/>
    </source>
</evidence>
<dbReference type="InterPro" id="IPR009057">
    <property type="entry name" value="Homeodomain-like_sf"/>
</dbReference>
<dbReference type="EMBL" id="CAJVPV010011322">
    <property type="protein sequence ID" value="CAG8659966.1"/>
    <property type="molecule type" value="Genomic_DNA"/>
</dbReference>
<protein>
    <submittedName>
        <fullName evidence="4">9750_t:CDS:1</fullName>
    </submittedName>
</protein>
<name>A0A9N9H5F7_9GLOM</name>
<feature type="compositionally biased region" description="Polar residues" evidence="1">
    <location>
        <begin position="153"/>
        <end position="165"/>
    </location>
</feature>
<dbReference type="PROSITE" id="PS50090">
    <property type="entry name" value="MYB_LIKE"/>
    <property type="match status" value="1"/>
</dbReference>
<dbReference type="InterPro" id="IPR017930">
    <property type="entry name" value="Myb_dom"/>
</dbReference>
<sequence>MTMHNLVRFMPMPNVDGTENFVSEASKSTKTGRKDSAKVSKRNVLRQSKKRNSYGTNKRARKTKKRPPDRFNNAVYFKKSNNSSNSNIRIIWTEDGQFKIVEGDDNDNESKGKSAGRPRTQSYARNLNGASRKNKKSTDKDVGLARRTKMKSASKNTVNRSTSVRTDNDKEIDERQILPLRNAGEENPIMSTEDLQESEKTFDVDLKSSNMIQNNIIAISTDHIKSEVIDVTDRRLSSMIYSAISKNNMNFLKESKKKWDSVQRDRMEKNQSVLAIGRKKDCKQILQSKYAKKFWETREQTLCSLPPGRHVRQTDRHCATQSRNNTFRNYSAEPQRSTQVDRKLQSHSRSNSPEQIVESLPISTRTRNKRISNSIAEEKIRQSDVEPSEFIPAGRAAYPLHTKGHDNFETSGEVNDSHDTITKDSGIMETLIHELPKSSNNKEKNQEWDWQTDEETVVMKSANWEDANELHTENEEETIELASDGWNGSGVNIEWDFPINHEDVMMNDNSTLLENINEERNSSQSLTSQENLQIEPQAFTQNFAQQLTYTEDLQVDLKENSKNGLEVEQYVDHQNSAQLNSEHSALPMVLDVLDETPVGSTSRNTSDMSDIIPNSPLTSLLERFVESSTTLDSFSDDIDDCMLYSVTDLNAYSRPTTPSTEVDITFEDCLAYSQQSIMIDELNYSQIIPPINKNDVSFQDYCSGLYSITTTPRQEMDNPLDGLEYNPNLASLYPLCTIEDAIGIQVDDVDNNANYRRLEGPLSSMREEVPFGDKKSLLCSEASKYFSDENANISTDRREKITHMNPFSKPRLVLGPTGLDITLQESPVKNHLLPSKREEPSYSTSDDNLETIKTEQQVKKPRHRRSKWSNLELETLEKGMEEYGTSWAKILDVYGKPHGHLRNRTSVQLKDKARNEKLRRTRENISPGIFDIATDYCLKDT</sequence>
<dbReference type="OrthoDB" id="3366990at2759"/>
<evidence type="ECO:0000313" key="4">
    <source>
        <dbReference type="EMBL" id="CAG8659966.1"/>
    </source>
</evidence>
<organism evidence="4 5">
    <name type="scientific">Acaulospora morrowiae</name>
    <dbReference type="NCBI Taxonomy" id="94023"/>
    <lineage>
        <taxon>Eukaryota</taxon>
        <taxon>Fungi</taxon>
        <taxon>Fungi incertae sedis</taxon>
        <taxon>Mucoromycota</taxon>
        <taxon>Glomeromycotina</taxon>
        <taxon>Glomeromycetes</taxon>
        <taxon>Diversisporales</taxon>
        <taxon>Acaulosporaceae</taxon>
        <taxon>Acaulospora</taxon>
    </lineage>
</organism>
<feature type="region of interest" description="Disordered" evidence="1">
    <location>
        <begin position="307"/>
        <end position="356"/>
    </location>
</feature>
<feature type="compositionally biased region" description="Basic residues" evidence="1">
    <location>
        <begin position="39"/>
        <end position="67"/>
    </location>
</feature>
<evidence type="ECO:0000313" key="5">
    <source>
        <dbReference type="Proteomes" id="UP000789342"/>
    </source>
</evidence>
<feature type="domain" description="Myb-like" evidence="2">
    <location>
        <begin position="860"/>
        <end position="917"/>
    </location>
</feature>
<accession>A0A9N9H5F7</accession>
<feature type="region of interest" description="Disordered" evidence="1">
    <location>
        <begin position="24"/>
        <end position="80"/>
    </location>
</feature>